<protein>
    <submittedName>
        <fullName evidence="3">Short-chain dehydrogenase</fullName>
    </submittedName>
</protein>
<accession>A0A8J3I532</accession>
<dbReference type="InterPro" id="IPR002347">
    <property type="entry name" value="SDR_fam"/>
</dbReference>
<comment type="caution">
    <text evidence="3">The sequence shown here is derived from an EMBL/GenBank/DDBJ whole genome shotgun (WGS) entry which is preliminary data.</text>
</comment>
<keyword evidence="4" id="KW-1185">Reference proteome</keyword>
<dbReference type="NCBIfam" id="NF004846">
    <property type="entry name" value="PRK06197.1"/>
    <property type="match status" value="1"/>
</dbReference>
<dbReference type="CDD" id="cd05327">
    <property type="entry name" value="retinol-DH_like_SDR_c_like"/>
    <property type="match status" value="1"/>
</dbReference>
<dbReference type="PRINTS" id="PR00081">
    <property type="entry name" value="GDHRDH"/>
</dbReference>
<gene>
    <name evidence="3" type="ORF">KSX_49930</name>
</gene>
<dbReference type="AlphaFoldDB" id="A0A8J3I532"/>
<evidence type="ECO:0000256" key="1">
    <source>
        <dbReference type="ARBA" id="ARBA00006484"/>
    </source>
</evidence>
<dbReference type="NCBIfam" id="NF004513">
    <property type="entry name" value="PRK05854.1"/>
    <property type="match status" value="1"/>
</dbReference>
<dbReference type="Pfam" id="PF00106">
    <property type="entry name" value="adh_short"/>
    <property type="match status" value="1"/>
</dbReference>
<comment type="similarity">
    <text evidence="1">Belongs to the short-chain dehydrogenases/reductases (SDR) family.</text>
</comment>
<evidence type="ECO:0000313" key="4">
    <source>
        <dbReference type="Proteomes" id="UP000612362"/>
    </source>
</evidence>
<dbReference type="InterPro" id="IPR036291">
    <property type="entry name" value="NAD(P)-bd_dom_sf"/>
</dbReference>
<proteinExistence type="inferred from homology"/>
<name>A0A8J3I532_9CHLR</name>
<evidence type="ECO:0000256" key="2">
    <source>
        <dbReference type="ARBA" id="ARBA00023002"/>
    </source>
</evidence>
<organism evidence="3 4">
    <name type="scientific">Ktedonospora formicarum</name>
    <dbReference type="NCBI Taxonomy" id="2778364"/>
    <lineage>
        <taxon>Bacteria</taxon>
        <taxon>Bacillati</taxon>
        <taxon>Chloroflexota</taxon>
        <taxon>Ktedonobacteria</taxon>
        <taxon>Ktedonobacterales</taxon>
        <taxon>Ktedonobacteraceae</taxon>
        <taxon>Ktedonospora</taxon>
    </lineage>
</organism>
<keyword evidence="2" id="KW-0560">Oxidoreductase</keyword>
<dbReference type="Proteomes" id="UP000612362">
    <property type="component" value="Unassembled WGS sequence"/>
</dbReference>
<dbReference type="EMBL" id="BNJF01000002">
    <property type="protein sequence ID" value="GHO46830.1"/>
    <property type="molecule type" value="Genomic_DNA"/>
</dbReference>
<evidence type="ECO:0000313" key="3">
    <source>
        <dbReference type="EMBL" id="GHO46830.1"/>
    </source>
</evidence>
<reference evidence="3" key="1">
    <citation type="submission" date="2020-10" db="EMBL/GenBank/DDBJ databases">
        <title>Taxonomic study of unclassified bacteria belonging to the class Ktedonobacteria.</title>
        <authorList>
            <person name="Yabe S."/>
            <person name="Wang C.M."/>
            <person name="Zheng Y."/>
            <person name="Sakai Y."/>
            <person name="Cavaletti L."/>
            <person name="Monciardini P."/>
            <person name="Donadio S."/>
        </authorList>
    </citation>
    <scope>NUCLEOTIDE SEQUENCE</scope>
    <source>
        <strain evidence="3">SOSP1-1</strain>
    </source>
</reference>
<dbReference type="GO" id="GO:0016491">
    <property type="term" value="F:oxidoreductase activity"/>
    <property type="evidence" value="ECO:0007669"/>
    <property type="project" value="UniProtKB-KW"/>
</dbReference>
<dbReference type="Gene3D" id="3.40.50.720">
    <property type="entry name" value="NAD(P)-binding Rossmann-like Domain"/>
    <property type="match status" value="1"/>
</dbReference>
<dbReference type="PANTHER" id="PTHR24320:SF148">
    <property type="entry name" value="NAD(P)-BINDING ROSSMANN-FOLD SUPERFAMILY PROTEIN"/>
    <property type="match status" value="1"/>
</dbReference>
<dbReference type="RefSeq" id="WP_220196181.1">
    <property type="nucleotide sequence ID" value="NZ_BNJF01000002.1"/>
</dbReference>
<dbReference type="PANTHER" id="PTHR24320">
    <property type="entry name" value="RETINOL DEHYDROGENASE"/>
    <property type="match status" value="1"/>
</dbReference>
<dbReference type="SUPFAM" id="SSF51735">
    <property type="entry name" value="NAD(P)-binding Rossmann-fold domains"/>
    <property type="match status" value="1"/>
</dbReference>
<sequence length="315" mass="33955">MSNWTVNDIPDQRGRIVLITGANSGLGVETAKALAAHGAHVIMACRSLERGEKARDAILKEIPKASIALLQLDLASLASVREFASRVRQDYKRLDLLFNNAGVMAIPRAETLDGFEMQFGTNHLGHFALTGLLLPLLLITPGSRVVSTSSVARRMGGIRFDDLQGQNSYARWSAYGQSKTSNLLFAFELQTRLAASGAETISAAAHPGYANTNLQATSATLSNSSMESFFYRFNNVLGQSAAMGALPQLYAALSPDVHGGELVGPRSLFGLRGYPQIEVNAKREYNHAAAERLWQVSTELTGVDYAGLQSAPEQV</sequence>